<dbReference type="AlphaFoldDB" id="A0A2H3BW64"/>
<protein>
    <submittedName>
        <fullName evidence="14">Carbohydrate esterase family 4 protein</fullName>
    </submittedName>
</protein>
<keyword evidence="3" id="KW-1003">Cell membrane</keyword>
<evidence type="ECO:0000256" key="12">
    <source>
        <dbReference type="SAM" id="SignalP"/>
    </source>
</evidence>
<comment type="subcellular location">
    <subcellularLocation>
        <location evidence="2">Cell membrane</location>
        <topology evidence="2">Lipid-anchor</topology>
        <topology evidence="2">GPI-anchor</topology>
    </subcellularLocation>
</comment>
<dbReference type="Proteomes" id="UP000218334">
    <property type="component" value="Unassembled WGS sequence"/>
</dbReference>
<evidence type="ECO:0000256" key="10">
    <source>
        <dbReference type="ARBA" id="ARBA00023288"/>
    </source>
</evidence>
<dbReference type="PANTHER" id="PTHR46471">
    <property type="entry name" value="CHITIN DEACETYLASE"/>
    <property type="match status" value="1"/>
</dbReference>
<keyword evidence="15" id="KW-1185">Reference proteome</keyword>
<evidence type="ECO:0000313" key="14">
    <source>
        <dbReference type="EMBL" id="PBK68143.1"/>
    </source>
</evidence>
<dbReference type="EMBL" id="KZ293434">
    <property type="protein sequence ID" value="PBK68143.1"/>
    <property type="molecule type" value="Genomic_DNA"/>
</dbReference>
<dbReference type="GO" id="GO:0005886">
    <property type="term" value="C:plasma membrane"/>
    <property type="evidence" value="ECO:0007669"/>
    <property type="project" value="UniProtKB-SubCell"/>
</dbReference>
<dbReference type="STRING" id="1076256.A0A2H3BW64"/>
<proteinExistence type="predicted"/>
<dbReference type="Gene3D" id="3.20.20.370">
    <property type="entry name" value="Glycoside hydrolase/deacetylase"/>
    <property type="match status" value="1"/>
</dbReference>
<keyword evidence="5" id="KW-0479">Metal-binding</keyword>
<evidence type="ECO:0000256" key="8">
    <source>
        <dbReference type="ARBA" id="ARBA00023136"/>
    </source>
</evidence>
<evidence type="ECO:0000256" key="9">
    <source>
        <dbReference type="ARBA" id="ARBA00023277"/>
    </source>
</evidence>
<feature type="signal peptide" evidence="12">
    <location>
        <begin position="1"/>
        <end position="17"/>
    </location>
</feature>
<dbReference type="GO" id="GO:0071555">
    <property type="term" value="P:cell wall organization"/>
    <property type="evidence" value="ECO:0007669"/>
    <property type="project" value="UniProtKB-KW"/>
</dbReference>
<comment type="cofactor">
    <cofactor evidence="1">
        <name>Co(2+)</name>
        <dbReference type="ChEBI" id="CHEBI:48828"/>
    </cofactor>
</comment>
<evidence type="ECO:0000256" key="11">
    <source>
        <dbReference type="ARBA" id="ARBA00023316"/>
    </source>
</evidence>
<keyword evidence="11" id="KW-0961">Cell wall biogenesis/degradation</keyword>
<dbReference type="GO" id="GO:0046872">
    <property type="term" value="F:metal ion binding"/>
    <property type="evidence" value="ECO:0007669"/>
    <property type="project" value="UniProtKB-KW"/>
</dbReference>
<keyword evidence="4" id="KW-0325">Glycoprotein</keyword>
<dbReference type="PROSITE" id="PS51677">
    <property type="entry name" value="NODB"/>
    <property type="match status" value="1"/>
</dbReference>
<keyword evidence="6 12" id="KW-0732">Signal</keyword>
<dbReference type="InterPro" id="IPR002509">
    <property type="entry name" value="NODB_dom"/>
</dbReference>
<name>A0A2H3BW64_9AGAR</name>
<dbReference type="InterPro" id="IPR011330">
    <property type="entry name" value="Glyco_hydro/deAcase_b/a-brl"/>
</dbReference>
<evidence type="ECO:0000256" key="5">
    <source>
        <dbReference type="ARBA" id="ARBA00022723"/>
    </source>
</evidence>
<keyword evidence="7" id="KW-0378">Hydrolase</keyword>
<evidence type="ECO:0000256" key="3">
    <source>
        <dbReference type="ARBA" id="ARBA00022475"/>
    </source>
</evidence>
<dbReference type="GO" id="GO:0016810">
    <property type="term" value="F:hydrolase activity, acting on carbon-nitrogen (but not peptide) bonds"/>
    <property type="evidence" value="ECO:0007669"/>
    <property type="project" value="InterPro"/>
</dbReference>
<dbReference type="SUPFAM" id="SSF88713">
    <property type="entry name" value="Glycoside hydrolase/deacetylase"/>
    <property type="match status" value="1"/>
</dbReference>
<keyword evidence="4" id="KW-0336">GPI-anchor</keyword>
<dbReference type="GO" id="GO:0005975">
    <property type="term" value="P:carbohydrate metabolic process"/>
    <property type="evidence" value="ECO:0007669"/>
    <property type="project" value="InterPro"/>
</dbReference>
<evidence type="ECO:0000256" key="6">
    <source>
        <dbReference type="ARBA" id="ARBA00022729"/>
    </source>
</evidence>
<dbReference type="GO" id="GO:0098552">
    <property type="term" value="C:side of membrane"/>
    <property type="evidence" value="ECO:0007669"/>
    <property type="project" value="UniProtKB-KW"/>
</dbReference>
<keyword evidence="10" id="KW-0449">Lipoprotein</keyword>
<evidence type="ECO:0000259" key="13">
    <source>
        <dbReference type="PROSITE" id="PS51677"/>
    </source>
</evidence>
<feature type="chain" id="PRO_5013608104" evidence="12">
    <location>
        <begin position="18"/>
        <end position="256"/>
    </location>
</feature>
<feature type="domain" description="NodB homology" evidence="13">
    <location>
        <begin position="36"/>
        <end position="226"/>
    </location>
</feature>
<gene>
    <name evidence="14" type="ORF">ARMSODRAFT_1044276</name>
</gene>
<reference evidence="15" key="1">
    <citation type="journal article" date="2017" name="Nat. Ecol. Evol.">
        <title>Genome expansion and lineage-specific genetic innovations in the forest pathogenic fungi Armillaria.</title>
        <authorList>
            <person name="Sipos G."/>
            <person name="Prasanna A.N."/>
            <person name="Walter M.C."/>
            <person name="O'Connor E."/>
            <person name="Balint B."/>
            <person name="Krizsan K."/>
            <person name="Kiss B."/>
            <person name="Hess J."/>
            <person name="Varga T."/>
            <person name="Slot J."/>
            <person name="Riley R."/>
            <person name="Boka B."/>
            <person name="Rigling D."/>
            <person name="Barry K."/>
            <person name="Lee J."/>
            <person name="Mihaltcheva S."/>
            <person name="LaButti K."/>
            <person name="Lipzen A."/>
            <person name="Waldron R."/>
            <person name="Moloney N.M."/>
            <person name="Sperisen C."/>
            <person name="Kredics L."/>
            <person name="Vagvoelgyi C."/>
            <person name="Patrignani A."/>
            <person name="Fitzpatrick D."/>
            <person name="Nagy I."/>
            <person name="Doyle S."/>
            <person name="Anderson J.B."/>
            <person name="Grigoriev I.V."/>
            <person name="Gueldener U."/>
            <person name="Muensterkoetter M."/>
            <person name="Nagy L.G."/>
        </authorList>
    </citation>
    <scope>NUCLEOTIDE SEQUENCE [LARGE SCALE GENOMIC DNA]</scope>
    <source>
        <strain evidence="15">28-4</strain>
    </source>
</reference>
<accession>A0A2H3BW64</accession>
<evidence type="ECO:0000256" key="7">
    <source>
        <dbReference type="ARBA" id="ARBA00022801"/>
    </source>
</evidence>
<organism evidence="14 15">
    <name type="scientific">Armillaria solidipes</name>
    <dbReference type="NCBI Taxonomy" id="1076256"/>
    <lineage>
        <taxon>Eukaryota</taxon>
        <taxon>Fungi</taxon>
        <taxon>Dikarya</taxon>
        <taxon>Basidiomycota</taxon>
        <taxon>Agaricomycotina</taxon>
        <taxon>Agaricomycetes</taxon>
        <taxon>Agaricomycetidae</taxon>
        <taxon>Agaricales</taxon>
        <taxon>Marasmiineae</taxon>
        <taxon>Physalacriaceae</taxon>
        <taxon>Armillaria</taxon>
    </lineage>
</organism>
<evidence type="ECO:0000256" key="1">
    <source>
        <dbReference type="ARBA" id="ARBA00001941"/>
    </source>
</evidence>
<keyword evidence="9" id="KW-0119">Carbohydrate metabolism</keyword>
<evidence type="ECO:0000256" key="4">
    <source>
        <dbReference type="ARBA" id="ARBA00022622"/>
    </source>
</evidence>
<dbReference type="PANTHER" id="PTHR46471:SF2">
    <property type="entry name" value="CHITIN DEACETYLASE-RELATED"/>
    <property type="match status" value="1"/>
</dbReference>
<keyword evidence="8" id="KW-0472">Membrane</keyword>
<dbReference type="Pfam" id="PF01522">
    <property type="entry name" value="Polysacc_deac_1"/>
    <property type="match status" value="1"/>
</dbReference>
<sequence>MLSSAVLTIALATAAFSHPTKRQTGGGVITSCTVPNTAALTFDDGPYIYSQNTVDILDAKGVKGTFFISTYHIGCIIELTGSNPLSNCSDGNNLLMHHTWAHKDLATLTTDQVCPLPIDNKLQLTVNTVALEKILGVKVAFMRPPYGSYNSGVLQVAAAHNQSVIIWDFDSGDSVGETAANSEKDYDTLVAKHPSTILTLNHETVGDTTVLPHALDDLLGAGYNLVTVAECLGLPPYLSVVAPSTQDASWTCSNTN</sequence>
<evidence type="ECO:0000256" key="2">
    <source>
        <dbReference type="ARBA" id="ARBA00004609"/>
    </source>
</evidence>
<evidence type="ECO:0000313" key="15">
    <source>
        <dbReference type="Proteomes" id="UP000218334"/>
    </source>
</evidence>